<protein>
    <recommendedName>
        <fullName evidence="3">PPPDE domain-containing protein</fullName>
    </recommendedName>
</protein>
<comment type="caution">
    <text evidence="1">The sequence shown here is derived from an EMBL/GenBank/DDBJ whole genome shotgun (WGS) entry which is preliminary data.</text>
</comment>
<dbReference type="OrthoDB" id="37659at2759"/>
<evidence type="ECO:0008006" key="3">
    <source>
        <dbReference type="Google" id="ProtNLM"/>
    </source>
</evidence>
<sequence>MSIKVSILVFKGDPLDYTKYRHTALFFEFPNGSTCTMHVEGAAGFFEFKTIDNYNPERSRSLTNKLIVAVLQDHISEEAIRGVVSRTPVKNTRQDMDWNCQNWVGDALARMVNSGHLNAAQKASAIDRMTDACLDAVDE</sequence>
<evidence type="ECO:0000313" key="1">
    <source>
        <dbReference type="EMBL" id="OQE17624.1"/>
    </source>
</evidence>
<dbReference type="AlphaFoldDB" id="A0A1V6SV57"/>
<name>A0A1V6SV57_9EURO</name>
<keyword evidence="2" id="KW-1185">Reference proteome</keyword>
<evidence type="ECO:0000313" key="2">
    <source>
        <dbReference type="Proteomes" id="UP000191285"/>
    </source>
</evidence>
<dbReference type="STRING" id="303698.A0A1V6SV57"/>
<organism evidence="1 2">
    <name type="scientific">Penicillium steckii</name>
    <dbReference type="NCBI Taxonomy" id="303698"/>
    <lineage>
        <taxon>Eukaryota</taxon>
        <taxon>Fungi</taxon>
        <taxon>Dikarya</taxon>
        <taxon>Ascomycota</taxon>
        <taxon>Pezizomycotina</taxon>
        <taxon>Eurotiomycetes</taxon>
        <taxon>Eurotiomycetidae</taxon>
        <taxon>Eurotiales</taxon>
        <taxon>Aspergillaceae</taxon>
        <taxon>Penicillium</taxon>
    </lineage>
</organism>
<dbReference type="InterPro" id="IPR046670">
    <property type="entry name" value="DUF6540"/>
</dbReference>
<dbReference type="EMBL" id="MLKD01000020">
    <property type="protein sequence ID" value="OQE17624.1"/>
    <property type="molecule type" value="Genomic_DNA"/>
</dbReference>
<dbReference type="Pfam" id="PF20174">
    <property type="entry name" value="DUF6540"/>
    <property type="match status" value="1"/>
</dbReference>
<accession>A0A1V6SV57</accession>
<dbReference type="Proteomes" id="UP000191285">
    <property type="component" value="Unassembled WGS sequence"/>
</dbReference>
<proteinExistence type="predicted"/>
<reference evidence="2" key="1">
    <citation type="journal article" date="2017" name="Nat. Microbiol.">
        <title>Global analysis of biosynthetic gene clusters reveals vast potential of secondary metabolite production in Penicillium species.</title>
        <authorList>
            <person name="Nielsen J.C."/>
            <person name="Grijseels S."/>
            <person name="Prigent S."/>
            <person name="Ji B."/>
            <person name="Dainat J."/>
            <person name="Nielsen K.F."/>
            <person name="Frisvad J.C."/>
            <person name="Workman M."/>
            <person name="Nielsen J."/>
        </authorList>
    </citation>
    <scope>NUCLEOTIDE SEQUENCE [LARGE SCALE GENOMIC DNA]</scope>
    <source>
        <strain evidence="2">IBT 24891</strain>
    </source>
</reference>
<gene>
    <name evidence="1" type="ORF">PENSTE_c020G09916</name>
</gene>